<comment type="subcellular location">
    <subcellularLocation>
        <location evidence="1">Nucleus</location>
    </subcellularLocation>
</comment>
<dbReference type="SMART" id="SM00322">
    <property type="entry name" value="KH"/>
    <property type="match status" value="4"/>
</dbReference>
<evidence type="ECO:0000313" key="7">
    <source>
        <dbReference type="EMBL" id="CAG5085397.1"/>
    </source>
</evidence>
<gene>
    <name evidence="7" type="ORF">OKIOD_LOCUS2441</name>
</gene>
<keyword evidence="3" id="KW-0539">Nucleus</keyword>
<protein>
    <submittedName>
        <fullName evidence="7">Oidioi.mRNA.OKI2018_I69.PAR.g10883.t1.cds</fullName>
    </submittedName>
</protein>
<feature type="compositionally biased region" description="Low complexity" evidence="5">
    <location>
        <begin position="504"/>
        <end position="532"/>
    </location>
</feature>
<evidence type="ECO:0000256" key="3">
    <source>
        <dbReference type="ARBA" id="ARBA00023242"/>
    </source>
</evidence>
<feature type="domain" description="K Homology" evidence="6">
    <location>
        <begin position="152"/>
        <end position="222"/>
    </location>
</feature>
<evidence type="ECO:0000259" key="6">
    <source>
        <dbReference type="SMART" id="SM00322"/>
    </source>
</evidence>
<reference evidence="7 8" key="1">
    <citation type="submission" date="2021-04" db="EMBL/GenBank/DDBJ databases">
        <authorList>
            <person name="Bliznina A."/>
        </authorList>
    </citation>
    <scope>NUCLEOTIDE SEQUENCE [LARGE SCALE GENOMIC DNA]</scope>
</reference>
<dbReference type="InterPro" id="IPR004087">
    <property type="entry name" value="KH_dom"/>
</dbReference>
<sequence>MSAVENGNNLKRERGMEDFGTTGAPQLYTQDGPPDAKRPMNDLFGGENLTTEEYPVPDAMVGLIIGRGGDQITKIQADSGCRVAVVPQSTGGTTRPCTLTGNPEQIAAAKKMLQDIIARGSVKEGESYNGHPAPSANELMNQNVAATASIDGNVMEEIIIPHDKCGIVIGKSGNTLRNLRSQFGCSVNLDSTVNTGDPKPLRIAGPPEKVNLVVAEVHKMMAAKENITHTKVPDGQDQVTFMIPKVSVGVVIGKAGETINRIQEQTQTRIQFVPDDPKILERGCYIIGPKEGCLQAQKEVLEVVRKKMEEVEGSKQPMPKLVFDGKRYVKQDAMNSHHAGGGEQQVDYPVPASRAGVVIGKGGETINSIKEKTGAFVQINKNPPAEHPDWKYFTIRGNSQQIAHAQKLIQEKVGGPAPPGAAIANNSSGTGYSYTGQNSYGSSNGGGQQQDYSAAWAQYYAQLAQQQQQSAPAAAAAPAASGQPDYSKAWEEYFRKTGQTPQSYQASLAAQQQQPAAPAAAAAPATSAAPASGGNQDYSAQWAEYYRKLAEYQKSQGN</sequence>
<keyword evidence="2" id="KW-0677">Repeat</keyword>
<feature type="domain" description="K Homology" evidence="6">
    <location>
        <begin position="235"/>
        <end position="305"/>
    </location>
</feature>
<dbReference type="Pfam" id="PF00013">
    <property type="entry name" value="KH_1"/>
    <property type="match status" value="4"/>
</dbReference>
<keyword evidence="8" id="KW-1185">Reference proteome</keyword>
<dbReference type="Gene3D" id="3.30.1370.10">
    <property type="entry name" value="K Homology domain, type 1"/>
    <property type="match status" value="4"/>
</dbReference>
<feature type="domain" description="K Homology" evidence="6">
    <location>
        <begin position="342"/>
        <end position="414"/>
    </location>
</feature>
<dbReference type="CDD" id="cd22396">
    <property type="entry name" value="KH-I_FUBP_rpt1"/>
    <property type="match status" value="1"/>
</dbReference>
<dbReference type="Proteomes" id="UP001158576">
    <property type="component" value="Chromosome PAR"/>
</dbReference>
<keyword evidence="4" id="KW-0694">RNA-binding</keyword>
<organism evidence="7 8">
    <name type="scientific">Oikopleura dioica</name>
    <name type="common">Tunicate</name>
    <dbReference type="NCBI Taxonomy" id="34765"/>
    <lineage>
        <taxon>Eukaryota</taxon>
        <taxon>Metazoa</taxon>
        <taxon>Chordata</taxon>
        <taxon>Tunicata</taxon>
        <taxon>Appendicularia</taxon>
        <taxon>Copelata</taxon>
        <taxon>Oikopleuridae</taxon>
        <taxon>Oikopleura</taxon>
    </lineage>
</organism>
<dbReference type="SUPFAM" id="SSF54791">
    <property type="entry name" value="Eukaryotic type KH-domain (KH-domain type I)"/>
    <property type="match status" value="4"/>
</dbReference>
<evidence type="ECO:0000256" key="1">
    <source>
        <dbReference type="ARBA" id="ARBA00004123"/>
    </source>
</evidence>
<evidence type="ECO:0000256" key="2">
    <source>
        <dbReference type="ARBA" id="ARBA00022737"/>
    </source>
</evidence>
<dbReference type="EMBL" id="OU015568">
    <property type="protein sequence ID" value="CAG5085397.1"/>
    <property type="molecule type" value="Genomic_DNA"/>
</dbReference>
<evidence type="ECO:0000256" key="5">
    <source>
        <dbReference type="SAM" id="MobiDB-lite"/>
    </source>
</evidence>
<feature type="region of interest" description="Disordered" evidence="5">
    <location>
        <begin position="1"/>
        <end position="37"/>
    </location>
</feature>
<dbReference type="PANTHER" id="PTHR10288">
    <property type="entry name" value="KH DOMAIN CONTAINING RNA BINDING PROTEIN"/>
    <property type="match status" value="1"/>
</dbReference>
<feature type="domain" description="K Homology" evidence="6">
    <location>
        <begin position="48"/>
        <end position="118"/>
    </location>
</feature>
<proteinExistence type="predicted"/>
<feature type="region of interest" description="Disordered" evidence="5">
    <location>
        <begin position="504"/>
        <end position="536"/>
    </location>
</feature>
<dbReference type="InterPro" id="IPR015096">
    <property type="entry name" value="FUBP_C"/>
</dbReference>
<evidence type="ECO:0000256" key="4">
    <source>
        <dbReference type="PROSITE-ProRule" id="PRU00117"/>
    </source>
</evidence>
<dbReference type="InterPro" id="IPR004088">
    <property type="entry name" value="KH_dom_type_1"/>
</dbReference>
<dbReference type="InterPro" id="IPR036612">
    <property type="entry name" value="KH_dom_type_1_sf"/>
</dbReference>
<dbReference type="PROSITE" id="PS50084">
    <property type="entry name" value="KH_TYPE_1"/>
    <property type="match status" value="4"/>
</dbReference>
<name>A0ABN7RSU0_OIKDI</name>
<accession>A0ABN7RSU0</accession>
<evidence type="ECO:0000313" key="8">
    <source>
        <dbReference type="Proteomes" id="UP001158576"/>
    </source>
</evidence>
<dbReference type="Pfam" id="PF09005">
    <property type="entry name" value="FUBP_C"/>
    <property type="match status" value="2"/>
</dbReference>